<accession>A0ACB7WMH5</accession>
<proteinExistence type="predicted"/>
<comment type="caution">
    <text evidence="1">The sequence shown here is derived from an EMBL/GenBank/DDBJ whole genome shotgun (WGS) entry which is preliminary data.</text>
</comment>
<gene>
    <name evidence="1" type="ORF">IHE45_03G086200</name>
</gene>
<sequence length="239" mass="27193">MSYIANNQAQACMKPCSYPTTINKHHLFFQTKSNLECLFAKKKRLSIRKQGVFQVPHCTISSSSDSKKNDQEDIDFNFDSWLSLFNGNNKETPSKSKDDNVPPWTNILLPLLLSNDPKEILLWSMVSNAKEYIGKHVEIKFKSIGHDGMTVIWHVGAWKGMGIHISHEFHIAMFLRFARIVFQPLASLKLKIEEIIVLLLEKIAPSVMQNGMAKAAIFNLLLSLLFMAISLILWMNTSV</sequence>
<evidence type="ECO:0000313" key="1">
    <source>
        <dbReference type="EMBL" id="KAH7689271.1"/>
    </source>
</evidence>
<protein>
    <submittedName>
        <fullName evidence="1">Uncharacterized protein</fullName>
    </submittedName>
</protein>
<dbReference type="Proteomes" id="UP000827976">
    <property type="component" value="Chromosome 3"/>
</dbReference>
<organism evidence="1 2">
    <name type="scientific">Dioscorea alata</name>
    <name type="common">Purple yam</name>
    <dbReference type="NCBI Taxonomy" id="55571"/>
    <lineage>
        <taxon>Eukaryota</taxon>
        <taxon>Viridiplantae</taxon>
        <taxon>Streptophyta</taxon>
        <taxon>Embryophyta</taxon>
        <taxon>Tracheophyta</taxon>
        <taxon>Spermatophyta</taxon>
        <taxon>Magnoliopsida</taxon>
        <taxon>Liliopsida</taxon>
        <taxon>Dioscoreales</taxon>
        <taxon>Dioscoreaceae</taxon>
        <taxon>Dioscorea</taxon>
    </lineage>
</organism>
<keyword evidence="2" id="KW-1185">Reference proteome</keyword>
<evidence type="ECO:0000313" key="2">
    <source>
        <dbReference type="Proteomes" id="UP000827976"/>
    </source>
</evidence>
<reference evidence="2" key="1">
    <citation type="journal article" date="2022" name="Nat. Commun.">
        <title>Chromosome evolution and the genetic basis of agronomically important traits in greater yam.</title>
        <authorList>
            <person name="Bredeson J.V."/>
            <person name="Lyons J.B."/>
            <person name="Oniyinde I.O."/>
            <person name="Okereke N.R."/>
            <person name="Kolade O."/>
            <person name="Nnabue I."/>
            <person name="Nwadili C.O."/>
            <person name="Hribova E."/>
            <person name="Parker M."/>
            <person name="Nwogha J."/>
            <person name="Shu S."/>
            <person name="Carlson J."/>
            <person name="Kariba R."/>
            <person name="Muthemba S."/>
            <person name="Knop K."/>
            <person name="Barton G.J."/>
            <person name="Sherwood A.V."/>
            <person name="Lopez-Montes A."/>
            <person name="Asiedu R."/>
            <person name="Jamnadass R."/>
            <person name="Muchugi A."/>
            <person name="Goodstein D."/>
            <person name="Egesi C.N."/>
            <person name="Featherston J."/>
            <person name="Asfaw A."/>
            <person name="Simpson G.G."/>
            <person name="Dolezel J."/>
            <person name="Hendre P.S."/>
            <person name="Van Deynze A."/>
            <person name="Kumar P.L."/>
            <person name="Obidiegwu J.E."/>
            <person name="Bhattacharjee R."/>
            <person name="Rokhsar D.S."/>
        </authorList>
    </citation>
    <scope>NUCLEOTIDE SEQUENCE [LARGE SCALE GENOMIC DNA]</scope>
    <source>
        <strain evidence="2">cv. TDa95/00328</strain>
    </source>
</reference>
<name>A0ACB7WMH5_DIOAL</name>
<dbReference type="EMBL" id="CM037013">
    <property type="protein sequence ID" value="KAH7689271.1"/>
    <property type="molecule type" value="Genomic_DNA"/>
</dbReference>